<protein>
    <recommendedName>
        <fullName evidence="2 10">FAD:protein FMN transferase</fullName>
        <ecNumber evidence="1 10">2.7.1.180</ecNumber>
    </recommendedName>
    <alternativeName>
        <fullName evidence="8 10">Flavin transferase</fullName>
    </alternativeName>
</protein>
<feature type="binding site" evidence="11">
    <location>
        <position position="279"/>
    </location>
    <ligand>
        <name>Mg(2+)</name>
        <dbReference type="ChEBI" id="CHEBI:18420"/>
    </ligand>
</feature>
<evidence type="ECO:0000256" key="2">
    <source>
        <dbReference type="ARBA" id="ARBA00016337"/>
    </source>
</evidence>
<comment type="catalytic activity">
    <reaction evidence="9 10">
        <text>L-threonyl-[protein] + FAD = FMN-L-threonyl-[protein] + AMP + H(+)</text>
        <dbReference type="Rhea" id="RHEA:36847"/>
        <dbReference type="Rhea" id="RHEA-COMP:11060"/>
        <dbReference type="Rhea" id="RHEA-COMP:11061"/>
        <dbReference type="ChEBI" id="CHEBI:15378"/>
        <dbReference type="ChEBI" id="CHEBI:30013"/>
        <dbReference type="ChEBI" id="CHEBI:57692"/>
        <dbReference type="ChEBI" id="CHEBI:74257"/>
        <dbReference type="ChEBI" id="CHEBI:456215"/>
        <dbReference type="EC" id="2.7.1.180"/>
    </reaction>
</comment>
<dbReference type="InterPro" id="IPR003374">
    <property type="entry name" value="ApbE-like_sf"/>
</dbReference>
<dbReference type="PANTHER" id="PTHR30040">
    <property type="entry name" value="THIAMINE BIOSYNTHESIS LIPOPROTEIN APBE"/>
    <property type="match status" value="1"/>
</dbReference>
<keyword evidence="6 10" id="KW-0274">FAD</keyword>
<evidence type="ECO:0000256" key="1">
    <source>
        <dbReference type="ARBA" id="ARBA00011955"/>
    </source>
</evidence>
<dbReference type="PANTHER" id="PTHR30040:SF2">
    <property type="entry name" value="FAD:PROTEIN FMN TRANSFERASE"/>
    <property type="match status" value="1"/>
</dbReference>
<accession>A0A2N5ZCN4</accession>
<dbReference type="GO" id="GO:0046872">
    <property type="term" value="F:metal ion binding"/>
    <property type="evidence" value="ECO:0007669"/>
    <property type="project" value="UniProtKB-UniRule"/>
</dbReference>
<comment type="caution">
    <text evidence="13">The sequence shown here is derived from an EMBL/GenBank/DDBJ whole genome shotgun (WGS) entry which is preliminary data.</text>
</comment>
<evidence type="ECO:0000313" key="14">
    <source>
        <dbReference type="Proteomes" id="UP000234857"/>
    </source>
</evidence>
<evidence type="ECO:0000256" key="7">
    <source>
        <dbReference type="ARBA" id="ARBA00022842"/>
    </source>
</evidence>
<dbReference type="Pfam" id="PF02424">
    <property type="entry name" value="ApbE"/>
    <property type="match status" value="1"/>
</dbReference>
<evidence type="ECO:0000313" key="13">
    <source>
        <dbReference type="EMBL" id="PLX16433.1"/>
    </source>
</evidence>
<dbReference type="Gene3D" id="3.10.520.10">
    <property type="entry name" value="ApbE-like domains"/>
    <property type="match status" value="1"/>
</dbReference>
<evidence type="ECO:0000256" key="4">
    <source>
        <dbReference type="ARBA" id="ARBA00022679"/>
    </source>
</evidence>
<keyword evidence="12" id="KW-0472">Membrane</keyword>
<feature type="transmembrane region" description="Helical" evidence="12">
    <location>
        <begin position="6"/>
        <end position="22"/>
    </location>
</feature>
<comment type="similarity">
    <text evidence="10">Belongs to the ApbE family.</text>
</comment>
<evidence type="ECO:0000256" key="12">
    <source>
        <dbReference type="SAM" id="Phobius"/>
    </source>
</evidence>
<evidence type="ECO:0000256" key="6">
    <source>
        <dbReference type="ARBA" id="ARBA00022827"/>
    </source>
</evidence>
<dbReference type="EC" id="2.7.1.180" evidence="1 10"/>
<sequence>MNKNIIYISIFILALILLLFIPKDHELIFQTSGSFANIRLYHLSQIEKSILEKDIKSLCRRYEEEFSVNIKNSLVSKLNTDKSIEKENNLLKLIRTGIEFSKKTEGVYDITAAPLLDTWGFTDMISPEIPDPEDLMKALMKIDYTKIKIGARKITIGKEQSIDPGAFSKGLLIDKIYNIIVKRGIECIVEIGGDMRVFSKDDRVFKVGIQHPRRSDVLKILELKSTMAVATSGDYERCFDKNGKKYHHLLSTKTGMPVRYQASVSVVADSCILADAQSTVFFLMGHDWVNEHKNNFEFREAIFADEEGNIKIIKKK</sequence>
<feature type="binding site" evidence="11">
    <location>
        <position position="166"/>
    </location>
    <ligand>
        <name>Mg(2+)</name>
        <dbReference type="ChEBI" id="CHEBI:18420"/>
    </ligand>
</feature>
<reference evidence="13 14" key="1">
    <citation type="submission" date="2017-11" db="EMBL/GenBank/DDBJ databases">
        <title>Genome-resolved metagenomics identifies genetic mobility, metabolic interactions, and unexpected diversity in perchlorate-reducing communities.</title>
        <authorList>
            <person name="Barnum T.P."/>
            <person name="Figueroa I.A."/>
            <person name="Carlstrom C.I."/>
            <person name="Lucas L.N."/>
            <person name="Engelbrektson A.L."/>
            <person name="Coates J.D."/>
        </authorList>
    </citation>
    <scope>NUCLEOTIDE SEQUENCE [LARGE SCALE GENOMIC DNA]</scope>
    <source>
        <strain evidence="13">BM706</strain>
    </source>
</reference>
<evidence type="ECO:0000256" key="5">
    <source>
        <dbReference type="ARBA" id="ARBA00022723"/>
    </source>
</evidence>
<keyword evidence="5 10" id="KW-0479">Metal-binding</keyword>
<evidence type="ECO:0000256" key="9">
    <source>
        <dbReference type="ARBA" id="ARBA00048540"/>
    </source>
</evidence>
<keyword evidence="3 10" id="KW-0285">Flavoprotein</keyword>
<evidence type="ECO:0000256" key="10">
    <source>
        <dbReference type="PIRNR" id="PIRNR006268"/>
    </source>
</evidence>
<evidence type="ECO:0000256" key="8">
    <source>
        <dbReference type="ARBA" id="ARBA00031306"/>
    </source>
</evidence>
<keyword evidence="4 10" id="KW-0808">Transferase</keyword>
<feature type="binding site" evidence="11">
    <location>
        <position position="275"/>
    </location>
    <ligand>
        <name>Mg(2+)</name>
        <dbReference type="ChEBI" id="CHEBI:18420"/>
    </ligand>
</feature>
<keyword evidence="12" id="KW-1133">Transmembrane helix</keyword>
<proteinExistence type="inferred from homology"/>
<keyword evidence="7 10" id="KW-0460">Magnesium</keyword>
<dbReference type="Proteomes" id="UP000234857">
    <property type="component" value="Unassembled WGS sequence"/>
</dbReference>
<dbReference type="InterPro" id="IPR024932">
    <property type="entry name" value="ApbE"/>
</dbReference>
<evidence type="ECO:0000256" key="3">
    <source>
        <dbReference type="ARBA" id="ARBA00022630"/>
    </source>
</evidence>
<dbReference type="PIRSF" id="PIRSF006268">
    <property type="entry name" value="ApbE"/>
    <property type="match status" value="1"/>
</dbReference>
<dbReference type="SUPFAM" id="SSF143631">
    <property type="entry name" value="ApbE-like"/>
    <property type="match status" value="1"/>
</dbReference>
<gene>
    <name evidence="13" type="ORF">C0601_10220</name>
</gene>
<evidence type="ECO:0000256" key="11">
    <source>
        <dbReference type="PIRSR" id="PIRSR006268-2"/>
    </source>
</evidence>
<organism evidence="13 14">
    <name type="scientific">Muiribacterium halophilum</name>
    <dbReference type="NCBI Taxonomy" id="2053465"/>
    <lineage>
        <taxon>Bacteria</taxon>
        <taxon>Candidatus Muiribacteriota</taxon>
        <taxon>Candidatus Muiribacteriia</taxon>
        <taxon>Candidatus Muiribacteriales</taxon>
        <taxon>Candidatus Muiribacteriaceae</taxon>
        <taxon>Candidatus Muiribacterium</taxon>
    </lineage>
</organism>
<dbReference type="GO" id="GO:0016740">
    <property type="term" value="F:transferase activity"/>
    <property type="evidence" value="ECO:0007669"/>
    <property type="project" value="UniProtKB-UniRule"/>
</dbReference>
<dbReference type="EMBL" id="PKTG01000115">
    <property type="protein sequence ID" value="PLX16433.1"/>
    <property type="molecule type" value="Genomic_DNA"/>
</dbReference>
<dbReference type="AlphaFoldDB" id="A0A2N5ZCN4"/>
<comment type="cofactor">
    <cofactor evidence="11">
        <name>Mg(2+)</name>
        <dbReference type="ChEBI" id="CHEBI:18420"/>
    </cofactor>
    <cofactor evidence="11">
        <name>Mn(2+)</name>
        <dbReference type="ChEBI" id="CHEBI:29035"/>
    </cofactor>
    <text evidence="11">Magnesium. Can also use manganese.</text>
</comment>
<name>A0A2N5ZCN4_MUIH1</name>
<keyword evidence="12" id="KW-0812">Transmembrane</keyword>